<name>A0A813QTR4_9BILA</name>
<comment type="caution">
    <text evidence="2">The sequence shown here is derived from an EMBL/GenBank/DDBJ whole genome shotgun (WGS) entry which is preliminary data.</text>
</comment>
<protein>
    <submittedName>
        <fullName evidence="2">Uncharacterized protein</fullName>
    </submittedName>
</protein>
<feature type="signal peptide" evidence="1">
    <location>
        <begin position="1"/>
        <end position="17"/>
    </location>
</feature>
<feature type="chain" id="PRO_5032952924" evidence="1">
    <location>
        <begin position="18"/>
        <end position="183"/>
    </location>
</feature>
<organism evidence="2 3">
    <name type="scientific">Adineta steineri</name>
    <dbReference type="NCBI Taxonomy" id="433720"/>
    <lineage>
        <taxon>Eukaryota</taxon>
        <taxon>Metazoa</taxon>
        <taxon>Spiralia</taxon>
        <taxon>Gnathifera</taxon>
        <taxon>Rotifera</taxon>
        <taxon>Eurotatoria</taxon>
        <taxon>Bdelloidea</taxon>
        <taxon>Adinetida</taxon>
        <taxon>Adinetidae</taxon>
        <taxon>Adineta</taxon>
    </lineage>
</organism>
<gene>
    <name evidence="2" type="ORF">IZO911_LOCUS5310</name>
</gene>
<accession>A0A813QTR4</accession>
<keyword evidence="1" id="KW-0732">Signal</keyword>
<evidence type="ECO:0000256" key="1">
    <source>
        <dbReference type="SAM" id="SignalP"/>
    </source>
</evidence>
<reference evidence="2" key="1">
    <citation type="submission" date="2021-02" db="EMBL/GenBank/DDBJ databases">
        <authorList>
            <person name="Nowell W R."/>
        </authorList>
    </citation>
    <scope>NUCLEOTIDE SEQUENCE</scope>
</reference>
<dbReference type="Proteomes" id="UP000663860">
    <property type="component" value="Unassembled WGS sequence"/>
</dbReference>
<evidence type="ECO:0000313" key="2">
    <source>
        <dbReference type="EMBL" id="CAF0771587.1"/>
    </source>
</evidence>
<evidence type="ECO:0000313" key="3">
    <source>
        <dbReference type="Proteomes" id="UP000663860"/>
    </source>
</evidence>
<dbReference type="EMBL" id="CAJNOE010000031">
    <property type="protein sequence ID" value="CAF0771587.1"/>
    <property type="molecule type" value="Genomic_DNA"/>
</dbReference>
<dbReference type="AlphaFoldDB" id="A0A813QTR4"/>
<sequence length="183" mass="22272">MLVQFIFFSILFPYCLTITNNTYGFCQKINLCREKTEPCYPVVMKCQKDSCHYRHFSLNHNQRLTFARWFYDSNLKLCRQSTNQTENFVYFRFQRDCKRVCLLNQQNQTKEIKFLLVTDNITNYNNTVYVKLNIDLAEDWIENLSDLMNISTDIYHSQVHYFQNYRRRFTNFRDSYNQLMPTG</sequence>
<proteinExistence type="predicted"/>